<name>A0A4Y7Q3X0_9AGAM</name>
<keyword evidence="3" id="KW-1185">Reference proteome</keyword>
<proteinExistence type="predicted"/>
<reference evidence="2 3" key="1">
    <citation type="submission" date="2018-06" db="EMBL/GenBank/DDBJ databases">
        <title>A transcriptomic atlas of mushroom development highlights an independent origin of complex multicellularity.</title>
        <authorList>
            <consortium name="DOE Joint Genome Institute"/>
            <person name="Krizsan K."/>
            <person name="Almasi E."/>
            <person name="Merenyi Z."/>
            <person name="Sahu N."/>
            <person name="Viragh M."/>
            <person name="Koszo T."/>
            <person name="Mondo S."/>
            <person name="Kiss B."/>
            <person name="Balint B."/>
            <person name="Kues U."/>
            <person name="Barry K."/>
            <person name="Hegedus J.C."/>
            <person name="Henrissat B."/>
            <person name="Johnson J."/>
            <person name="Lipzen A."/>
            <person name="Ohm R."/>
            <person name="Nagy I."/>
            <person name="Pangilinan J."/>
            <person name="Yan J."/>
            <person name="Xiong Y."/>
            <person name="Grigoriev I.V."/>
            <person name="Hibbett D.S."/>
            <person name="Nagy L.G."/>
        </authorList>
    </citation>
    <scope>NUCLEOTIDE SEQUENCE [LARGE SCALE GENOMIC DNA]</scope>
    <source>
        <strain evidence="2 3">SZMC22713</strain>
    </source>
</reference>
<dbReference type="VEuPathDB" id="FungiDB:BD410DRAFT_258237"/>
<evidence type="ECO:0000256" key="1">
    <source>
        <dbReference type="SAM" id="Phobius"/>
    </source>
</evidence>
<feature type="transmembrane region" description="Helical" evidence="1">
    <location>
        <begin position="36"/>
        <end position="56"/>
    </location>
</feature>
<accession>A0A4Y7Q3X0</accession>
<dbReference type="AlphaFoldDB" id="A0A4Y7Q3X0"/>
<dbReference type="EMBL" id="ML170175">
    <property type="protein sequence ID" value="TDL22353.1"/>
    <property type="molecule type" value="Genomic_DNA"/>
</dbReference>
<keyword evidence="1" id="KW-1133">Transmembrane helix</keyword>
<sequence>MKPDVVHVIRIAVFPSTFTSFIVGRRLRAQRQRPLYAFKASAFENLLAMIVILRLYHPEWTWLYLDSPCAPGLFPHQLETQITVISFKSYEAEMHRMCLF</sequence>
<evidence type="ECO:0000313" key="2">
    <source>
        <dbReference type="EMBL" id="TDL22353.1"/>
    </source>
</evidence>
<keyword evidence="1" id="KW-0812">Transmembrane</keyword>
<evidence type="ECO:0000313" key="3">
    <source>
        <dbReference type="Proteomes" id="UP000294933"/>
    </source>
</evidence>
<dbReference type="Proteomes" id="UP000294933">
    <property type="component" value="Unassembled WGS sequence"/>
</dbReference>
<gene>
    <name evidence="2" type="ORF">BD410DRAFT_258237</name>
</gene>
<organism evidence="2 3">
    <name type="scientific">Rickenella mellea</name>
    <dbReference type="NCBI Taxonomy" id="50990"/>
    <lineage>
        <taxon>Eukaryota</taxon>
        <taxon>Fungi</taxon>
        <taxon>Dikarya</taxon>
        <taxon>Basidiomycota</taxon>
        <taxon>Agaricomycotina</taxon>
        <taxon>Agaricomycetes</taxon>
        <taxon>Hymenochaetales</taxon>
        <taxon>Rickenellaceae</taxon>
        <taxon>Rickenella</taxon>
    </lineage>
</organism>
<protein>
    <submittedName>
        <fullName evidence="2">Uncharacterized protein</fullName>
    </submittedName>
</protein>
<keyword evidence="1" id="KW-0472">Membrane</keyword>